<dbReference type="GO" id="GO:0003677">
    <property type="term" value="F:DNA binding"/>
    <property type="evidence" value="ECO:0007669"/>
    <property type="project" value="UniProtKB-ARBA"/>
</dbReference>
<dbReference type="PROSITE" id="PS51061">
    <property type="entry name" value="R3H"/>
    <property type="match status" value="1"/>
</dbReference>
<evidence type="ECO:0000313" key="16">
    <source>
        <dbReference type="Proteomes" id="UP000683360"/>
    </source>
</evidence>
<accession>A0A8S3TLL1</accession>
<feature type="repeat" description="ANK" evidence="9">
    <location>
        <begin position="763"/>
        <end position="795"/>
    </location>
</feature>
<dbReference type="Pfam" id="PF00271">
    <property type="entry name" value="Helicase_C"/>
    <property type="match status" value="1"/>
</dbReference>
<feature type="coiled-coil region" evidence="10">
    <location>
        <begin position="393"/>
        <end position="420"/>
    </location>
</feature>
<evidence type="ECO:0000256" key="7">
    <source>
        <dbReference type="ARBA" id="ARBA00022884"/>
    </source>
</evidence>
<evidence type="ECO:0000259" key="14">
    <source>
        <dbReference type="PROSITE" id="PS51194"/>
    </source>
</evidence>
<evidence type="ECO:0000259" key="13">
    <source>
        <dbReference type="PROSITE" id="PS51192"/>
    </source>
</evidence>
<dbReference type="FunFam" id="3.40.50.300:FF:000284">
    <property type="entry name" value="probable ATP-dependent RNA helicase YTHDC2"/>
    <property type="match status" value="1"/>
</dbReference>
<evidence type="ECO:0000256" key="1">
    <source>
        <dbReference type="ARBA" id="ARBA00004123"/>
    </source>
</evidence>
<evidence type="ECO:0000256" key="9">
    <source>
        <dbReference type="PROSITE-ProRule" id="PRU00023"/>
    </source>
</evidence>
<dbReference type="PANTHER" id="PTHR18934">
    <property type="entry name" value="ATP-DEPENDENT RNA HELICASE"/>
    <property type="match status" value="1"/>
</dbReference>
<dbReference type="SMART" id="SM00490">
    <property type="entry name" value="HELICc"/>
    <property type="match status" value="1"/>
</dbReference>
<dbReference type="InterPro" id="IPR027417">
    <property type="entry name" value="P-loop_NTPase"/>
</dbReference>
<dbReference type="SUPFAM" id="SSF48403">
    <property type="entry name" value="Ankyrin repeat"/>
    <property type="match status" value="1"/>
</dbReference>
<dbReference type="SMART" id="SM00248">
    <property type="entry name" value="ANK"/>
    <property type="match status" value="2"/>
</dbReference>
<dbReference type="Gene3D" id="1.25.40.20">
    <property type="entry name" value="Ankyrin repeat-containing domain"/>
    <property type="match status" value="1"/>
</dbReference>
<keyword evidence="4 15" id="KW-0378">Hydrolase</keyword>
<dbReference type="FunFam" id="3.30.1370.50:FF:000002">
    <property type="entry name" value="Immunoglobulin mu DNA-binding protein 2"/>
    <property type="match status" value="1"/>
</dbReference>
<name>A0A8S3TLL1_MYTED</name>
<dbReference type="PROSITE" id="PS50088">
    <property type="entry name" value="ANK_REPEAT"/>
    <property type="match status" value="1"/>
</dbReference>
<dbReference type="InterPro" id="IPR036770">
    <property type="entry name" value="Ankyrin_rpt-contain_sf"/>
</dbReference>
<dbReference type="PANTHER" id="PTHR18934:SF213">
    <property type="entry name" value="3'-5' RNA HELICASE YTHDC2"/>
    <property type="match status" value="1"/>
</dbReference>
<feature type="domain" description="Helicase ATP-binding" evidence="13">
    <location>
        <begin position="206"/>
        <end position="372"/>
    </location>
</feature>
<keyword evidence="9" id="KW-0040">ANK repeat</keyword>
<sequence length="1021" mass="114252">MDSSKGTGPYLQRIMQRQNSSSPRPSSCSSGDSFRGPKLKQEICIGEEVKISVHLAVERFKLNDTQKVLEFPSSLTATERAYVHRLCQGMGFHTKSSGKRSSRYLTVYKKEGSLATQSAASLHMVRNSRQQIHSLLQRFPLTSKERQDLLPKTERISVNEVTKELNKTTIGKLNNGVAQIPPERGSSDLDTFRETLPVFKFKTEIMEAMNSNQAILVSGETGSGKTTQVPQMILDYCQEENKVCRIFCTQPRRIAALSIAERVAAERGEKIGQTVGYQIRLESKVSPKTLLTFCTNGVLLRTLMGSTESMSEVTHIILDEIHERDRFSDFLLIAVRDLLEKYPGLKVVLMSAALNIDLFVKYMNGCPVVSVPGSLFEVKEYYLEDVLKWSGYTNKVMNKLKKEKDQVEKQNEELKQWCSQICADEEDLEDDNDDSVVHSNTDNITELGEEKENLEPGVINELSVLQLGEEKENLEPGVINELSVLQLGEEKENLEPGLGEEKENLEPGVINELSVLQLGEEKENLEPGVINELSVLQLGEEKENLEPGVINELSVLQLGEEKENLEPGVINELSVLQLGEEKENLEPGLGEEKENLEPGVINELCVLQLGEEKENLEPGLGEEKENLEPGVINELCVLQLGEEKENLEPGLGEEKENLEPGVINELSVLQLGEEKENLEPGVINELSVLQLGEEKENLEPGVINELSVLQLGEEKENLEPGVINELDQLLSEAWLTGKEDVFSQIFHLILSENVSLDYQHSHTSITPLMIAAGRGFTSVVEQLLNLGANINVKASNDWTALYLAQKFKHEDICELLEANMDVPVMGPGGDNNLDSNVMSPEDKDLLSRYHHSFDDELVDADLILGLLIKILCTSQTGAVLIFLPGYDDIVKIRDLIYEDRFFENYKYVMYVLHSAMQSTDQKKVFNTPPTGVRKIILATNIAETSITINDVVFVIDSGKVKEKTFDALLNVSMLKSNWISKASSIQRREVCCVKVNIQKLYLKFTNMLSAICWIEIDNVVV</sequence>
<evidence type="ECO:0000259" key="12">
    <source>
        <dbReference type="PROSITE" id="PS51061"/>
    </source>
</evidence>
<evidence type="ECO:0000256" key="3">
    <source>
        <dbReference type="ARBA" id="ARBA00022741"/>
    </source>
</evidence>
<protein>
    <submittedName>
        <fullName evidence="15">YTHDC2</fullName>
        <ecNumber evidence="15">3.6.4.13</ecNumber>
    </submittedName>
</protein>
<dbReference type="Gene3D" id="3.30.1370.50">
    <property type="entry name" value="R3H-like domain"/>
    <property type="match status" value="1"/>
</dbReference>
<keyword evidence="5" id="KW-0347">Helicase</keyword>
<evidence type="ECO:0000256" key="5">
    <source>
        <dbReference type="ARBA" id="ARBA00022806"/>
    </source>
</evidence>
<reference evidence="15" key="1">
    <citation type="submission" date="2021-03" db="EMBL/GenBank/DDBJ databases">
        <authorList>
            <person name="Bekaert M."/>
        </authorList>
    </citation>
    <scope>NUCLEOTIDE SEQUENCE</scope>
</reference>
<keyword evidence="7" id="KW-0694">RNA-binding</keyword>
<evidence type="ECO:0000256" key="8">
    <source>
        <dbReference type="ARBA" id="ARBA00023242"/>
    </source>
</evidence>
<dbReference type="GO" id="GO:0003724">
    <property type="term" value="F:RNA helicase activity"/>
    <property type="evidence" value="ECO:0007669"/>
    <property type="project" value="UniProtKB-EC"/>
</dbReference>
<dbReference type="InterPro" id="IPR011545">
    <property type="entry name" value="DEAD/DEAH_box_helicase_dom"/>
</dbReference>
<dbReference type="PROSITE" id="PS51192">
    <property type="entry name" value="HELICASE_ATP_BIND_1"/>
    <property type="match status" value="1"/>
</dbReference>
<dbReference type="SUPFAM" id="SSF82708">
    <property type="entry name" value="R3H domain"/>
    <property type="match status" value="1"/>
</dbReference>
<evidence type="ECO:0000256" key="6">
    <source>
        <dbReference type="ARBA" id="ARBA00022840"/>
    </source>
</evidence>
<feature type="region of interest" description="Disordered" evidence="11">
    <location>
        <begin position="1"/>
        <end position="35"/>
    </location>
</feature>
<feature type="domain" description="R3H" evidence="12">
    <location>
        <begin position="47"/>
        <end position="111"/>
    </location>
</feature>
<dbReference type="Pfam" id="PF12796">
    <property type="entry name" value="Ank_2"/>
    <property type="match status" value="1"/>
</dbReference>
<dbReference type="GO" id="GO:0005634">
    <property type="term" value="C:nucleus"/>
    <property type="evidence" value="ECO:0007669"/>
    <property type="project" value="UniProtKB-SubCell"/>
</dbReference>
<dbReference type="InterPro" id="IPR001650">
    <property type="entry name" value="Helicase_C-like"/>
</dbReference>
<evidence type="ECO:0000256" key="11">
    <source>
        <dbReference type="SAM" id="MobiDB-lite"/>
    </source>
</evidence>
<dbReference type="GO" id="GO:0016787">
    <property type="term" value="F:hydrolase activity"/>
    <property type="evidence" value="ECO:0007669"/>
    <property type="project" value="UniProtKB-KW"/>
</dbReference>
<dbReference type="Pfam" id="PF01424">
    <property type="entry name" value="R3H"/>
    <property type="match status" value="1"/>
</dbReference>
<feature type="domain" description="Helicase C-terminal" evidence="14">
    <location>
        <begin position="866"/>
        <end position="1021"/>
    </location>
</feature>
<evidence type="ECO:0000256" key="2">
    <source>
        <dbReference type="ARBA" id="ARBA00008792"/>
    </source>
</evidence>
<dbReference type="SMART" id="SM00393">
    <property type="entry name" value="R3H"/>
    <property type="match status" value="1"/>
</dbReference>
<evidence type="ECO:0000256" key="10">
    <source>
        <dbReference type="SAM" id="Coils"/>
    </source>
</evidence>
<dbReference type="EMBL" id="CAJPWZ010002187">
    <property type="protein sequence ID" value="CAG2232540.1"/>
    <property type="molecule type" value="Genomic_DNA"/>
</dbReference>
<dbReference type="InterPro" id="IPR002110">
    <property type="entry name" value="Ankyrin_rpt"/>
</dbReference>
<comment type="caution">
    <text evidence="15">The sequence shown here is derived from an EMBL/GenBank/DDBJ whole genome shotgun (WGS) entry which is preliminary data.</text>
</comment>
<dbReference type="SMART" id="SM00487">
    <property type="entry name" value="DEXDc"/>
    <property type="match status" value="1"/>
</dbReference>
<dbReference type="InterPro" id="IPR014001">
    <property type="entry name" value="Helicase_ATP-bd"/>
</dbReference>
<dbReference type="Pfam" id="PF00270">
    <property type="entry name" value="DEAD"/>
    <property type="match status" value="1"/>
</dbReference>
<dbReference type="SUPFAM" id="SSF52540">
    <property type="entry name" value="P-loop containing nucleoside triphosphate hydrolases"/>
    <property type="match status" value="2"/>
</dbReference>
<keyword evidence="16" id="KW-1185">Reference proteome</keyword>
<dbReference type="PROSITE" id="PS50297">
    <property type="entry name" value="ANK_REP_REGION"/>
    <property type="match status" value="1"/>
</dbReference>
<dbReference type="Proteomes" id="UP000683360">
    <property type="component" value="Unassembled WGS sequence"/>
</dbReference>
<dbReference type="GO" id="GO:0005524">
    <property type="term" value="F:ATP binding"/>
    <property type="evidence" value="ECO:0007669"/>
    <property type="project" value="UniProtKB-KW"/>
</dbReference>
<dbReference type="EC" id="3.6.4.13" evidence="15"/>
<keyword evidence="6" id="KW-0067">ATP-binding</keyword>
<evidence type="ECO:0000256" key="4">
    <source>
        <dbReference type="ARBA" id="ARBA00022801"/>
    </source>
</evidence>
<feature type="compositionally biased region" description="Low complexity" evidence="11">
    <location>
        <begin position="20"/>
        <end position="33"/>
    </location>
</feature>
<dbReference type="GO" id="GO:0003723">
    <property type="term" value="F:RNA binding"/>
    <property type="evidence" value="ECO:0007669"/>
    <property type="project" value="UniProtKB-KW"/>
</dbReference>
<dbReference type="InterPro" id="IPR036867">
    <property type="entry name" value="R3H_dom_sf"/>
</dbReference>
<keyword evidence="10" id="KW-0175">Coiled coil</keyword>
<dbReference type="CDD" id="cd18791">
    <property type="entry name" value="SF2_C_RHA"/>
    <property type="match status" value="1"/>
</dbReference>
<dbReference type="InterPro" id="IPR001374">
    <property type="entry name" value="R3H_dom"/>
</dbReference>
<gene>
    <name evidence="15" type="ORF">MEDL_45349</name>
</gene>
<organism evidence="15 16">
    <name type="scientific">Mytilus edulis</name>
    <name type="common">Blue mussel</name>
    <dbReference type="NCBI Taxonomy" id="6550"/>
    <lineage>
        <taxon>Eukaryota</taxon>
        <taxon>Metazoa</taxon>
        <taxon>Spiralia</taxon>
        <taxon>Lophotrochozoa</taxon>
        <taxon>Mollusca</taxon>
        <taxon>Bivalvia</taxon>
        <taxon>Autobranchia</taxon>
        <taxon>Pteriomorphia</taxon>
        <taxon>Mytilida</taxon>
        <taxon>Mytiloidea</taxon>
        <taxon>Mytilidae</taxon>
        <taxon>Mytilinae</taxon>
        <taxon>Mytilus</taxon>
    </lineage>
</organism>
<dbReference type="Gene3D" id="3.40.50.300">
    <property type="entry name" value="P-loop containing nucleotide triphosphate hydrolases"/>
    <property type="match status" value="2"/>
</dbReference>
<dbReference type="SMR" id="A0A8S3TLL1"/>
<dbReference type="OrthoDB" id="6103986at2759"/>
<proteinExistence type="inferred from homology"/>
<keyword evidence="3" id="KW-0547">Nucleotide-binding</keyword>
<evidence type="ECO:0000313" key="15">
    <source>
        <dbReference type="EMBL" id="CAG2232540.1"/>
    </source>
</evidence>
<dbReference type="AlphaFoldDB" id="A0A8S3TLL1"/>
<keyword evidence="8" id="KW-0539">Nucleus</keyword>
<comment type="subcellular location">
    <subcellularLocation>
        <location evidence="1">Nucleus</location>
    </subcellularLocation>
</comment>
<dbReference type="PROSITE" id="PS51194">
    <property type="entry name" value="HELICASE_CTER"/>
    <property type="match status" value="1"/>
</dbReference>
<comment type="similarity">
    <text evidence="2">Belongs to the DEAD box helicase family. DEAH subfamily.</text>
</comment>